<dbReference type="InterPro" id="IPR036157">
    <property type="entry name" value="dUTPase-like_sf"/>
</dbReference>
<dbReference type="InterPro" id="IPR033704">
    <property type="entry name" value="dUTPase_trimeric"/>
</dbReference>
<evidence type="ECO:0000313" key="6">
    <source>
        <dbReference type="EMBL" id="DAD92820.1"/>
    </source>
</evidence>
<dbReference type="GO" id="GO:0004170">
    <property type="term" value="F:dUTP diphosphatase activity"/>
    <property type="evidence" value="ECO:0007669"/>
    <property type="project" value="UniProtKB-EC"/>
</dbReference>
<dbReference type="InterPro" id="IPR029054">
    <property type="entry name" value="dUTPase-like"/>
</dbReference>
<proteinExistence type="inferred from homology"/>
<dbReference type="CDD" id="cd00093">
    <property type="entry name" value="HTH_XRE"/>
    <property type="match status" value="1"/>
</dbReference>
<comment type="similarity">
    <text evidence="1">Belongs to the dUTPase family.</text>
</comment>
<organism evidence="6">
    <name type="scientific">Siphoviridae sp. cthSp75</name>
    <dbReference type="NCBI Taxonomy" id="2826424"/>
    <lineage>
        <taxon>Viruses</taxon>
        <taxon>Duplodnaviria</taxon>
        <taxon>Heunggongvirae</taxon>
        <taxon>Uroviricota</taxon>
        <taxon>Caudoviricetes</taxon>
    </lineage>
</organism>
<accession>A0A8S5NEF1</accession>
<dbReference type="GO" id="GO:0046081">
    <property type="term" value="P:dUTP catabolic process"/>
    <property type="evidence" value="ECO:0007669"/>
    <property type="project" value="InterPro"/>
</dbReference>
<name>A0A8S5NEF1_9CAUD</name>
<dbReference type="SMART" id="SM00530">
    <property type="entry name" value="HTH_XRE"/>
    <property type="match status" value="1"/>
</dbReference>
<dbReference type="PANTHER" id="PTHR11241:SF0">
    <property type="entry name" value="DEOXYURIDINE 5'-TRIPHOSPHATE NUCLEOTIDOHYDROLASE"/>
    <property type="match status" value="1"/>
</dbReference>
<dbReference type="InterPro" id="IPR008181">
    <property type="entry name" value="dUTPase"/>
</dbReference>
<keyword evidence="3" id="KW-0378">Hydrolase</keyword>
<dbReference type="InterPro" id="IPR001387">
    <property type="entry name" value="Cro/C1-type_HTH"/>
</dbReference>
<evidence type="ECO:0000256" key="1">
    <source>
        <dbReference type="ARBA" id="ARBA00006581"/>
    </source>
</evidence>
<evidence type="ECO:0000259" key="5">
    <source>
        <dbReference type="PROSITE" id="PS50943"/>
    </source>
</evidence>
<dbReference type="EMBL" id="BK015146">
    <property type="protein sequence ID" value="DAD92820.1"/>
    <property type="molecule type" value="Genomic_DNA"/>
</dbReference>
<dbReference type="GO" id="GO:0000287">
    <property type="term" value="F:magnesium ion binding"/>
    <property type="evidence" value="ECO:0007669"/>
    <property type="project" value="InterPro"/>
</dbReference>
<sequence>MTAMSEEDMKVLGKNISLARRRRGVSQIDLAKQAAISQVHLSCVEHGKTGVALNIAMRLAESLGCSLDELVYGPENGQRESIRFEPVKGAPLDTKLPVRGTKSAAGYDFYAPCDIVVLAHGLSKLVHFNIKAIMPQDMFLFLRIRSGLAVKHGLMVHCSGIIDADYANNADNDGNIGAMFVNSSDEEYVIKKGERCMQGIFLHYSITDGDNASGSRGGGYGSSGKF</sequence>
<dbReference type="InterPro" id="IPR010982">
    <property type="entry name" value="Lambda_DNA-bd_dom_sf"/>
</dbReference>
<reference evidence="6" key="1">
    <citation type="journal article" date="2021" name="Proc. Natl. Acad. Sci. U.S.A.">
        <title>A Catalog of Tens of Thousands of Viruses from Human Metagenomes Reveals Hidden Associations with Chronic Diseases.</title>
        <authorList>
            <person name="Tisza M.J."/>
            <person name="Buck C.B."/>
        </authorList>
    </citation>
    <scope>NUCLEOTIDE SEQUENCE</scope>
    <source>
        <strain evidence="6">CthSp75</strain>
    </source>
</reference>
<dbReference type="EC" id="3.6.1.23" evidence="2"/>
<protein>
    <recommendedName>
        <fullName evidence="2">dUTP diphosphatase</fullName>
        <ecNumber evidence="2">3.6.1.23</ecNumber>
    </recommendedName>
</protein>
<dbReference type="SUPFAM" id="SSF47413">
    <property type="entry name" value="lambda repressor-like DNA-binding domains"/>
    <property type="match status" value="1"/>
</dbReference>
<evidence type="ECO:0000256" key="4">
    <source>
        <dbReference type="ARBA" id="ARBA00023080"/>
    </source>
</evidence>
<feature type="domain" description="HTH cro/C1-type" evidence="5">
    <location>
        <begin position="16"/>
        <end position="70"/>
    </location>
</feature>
<dbReference type="SUPFAM" id="SSF51283">
    <property type="entry name" value="dUTPase-like"/>
    <property type="match status" value="1"/>
</dbReference>
<dbReference type="CDD" id="cd07557">
    <property type="entry name" value="trimeric_dUTPase"/>
    <property type="match status" value="1"/>
</dbReference>
<evidence type="ECO:0000256" key="3">
    <source>
        <dbReference type="ARBA" id="ARBA00022801"/>
    </source>
</evidence>
<dbReference type="Gene3D" id="2.70.40.10">
    <property type="match status" value="1"/>
</dbReference>
<dbReference type="GO" id="GO:0003677">
    <property type="term" value="F:DNA binding"/>
    <property type="evidence" value="ECO:0007669"/>
    <property type="project" value="InterPro"/>
</dbReference>
<keyword evidence="4" id="KW-0546">Nucleotide metabolism</keyword>
<dbReference type="Pfam" id="PF00692">
    <property type="entry name" value="dUTPase"/>
    <property type="match status" value="1"/>
</dbReference>
<dbReference type="Gene3D" id="1.10.260.40">
    <property type="entry name" value="lambda repressor-like DNA-binding domains"/>
    <property type="match status" value="1"/>
</dbReference>
<dbReference type="GO" id="GO:0006226">
    <property type="term" value="P:dUMP biosynthetic process"/>
    <property type="evidence" value="ECO:0007669"/>
    <property type="project" value="InterPro"/>
</dbReference>
<dbReference type="PROSITE" id="PS50943">
    <property type="entry name" value="HTH_CROC1"/>
    <property type="match status" value="1"/>
</dbReference>
<dbReference type="PANTHER" id="PTHR11241">
    <property type="entry name" value="DEOXYURIDINE 5'-TRIPHOSPHATE NUCLEOTIDOHYDROLASE"/>
    <property type="match status" value="1"/>
</dbReference>
<dbReference type="Pfam" id="PF01381">
    <property type="entry name" value="HTH_3"/>
    <property type="match status" value="1"/>
</dbReference>
<evidence type="ECO:0000256" key="2">
    <source>
        <dbReference type="ARBA" id="ARBA00012379"/>
    </source>
</evidence>